<name>A0AAE0S047_9BIVA</name>
<reference evidence="9" key="1">
    <citation type="journal article" date="2021" name="Genome Biol. Evol.">
        <title>A High-Quality Reference Genome for a Parasitic Bivalve with Doubly Uniparental Inheritance (Bivalvia: Unionida).</title>
        <authorList>
            <person name="Smith C.H."/>
        </authorList>
    </citation>
    <scope>NUCLEOTIDE SEQUENCE</scope>
    <source>
        <strain evidence="9">CHS0354</strain>
    </source>
</reference>
<evidence type="ECO:0008006" key="11">
    <source>
        <dbReference type="Google" id="ProtNLM"/>
    </source>
</evidence>
<organism evidence="9 10">
    <name type="scientific">Potamilus streckersoni</name>
    <dbReference type="NCBI Taxonomy" id="2493646"/>
    <lineage>
        <taxon>Eukaryota</taxon>
        <taxon>Metazoa</taxon>
        <taxon>Spiralia</taxon>
        <taxon>Lophotrochozoa</taxon>
        <taxon>Mollusca</taxon>
        <taxon>Bivalvia</taxon>
        <taxon>Autobranchia</taxon>
        <taxon>Heteroconchia</taxon>
        <taxon>Palaeoheterodonta</taxon>
        <taxon>Unionida</taxon>
        <taxon>Unionoidea</taxon>
        <taxon>Unionidae</taxon>
        <taxon>Ambleminae</taxon>
        <taxon>Lampsilini</taxon>
        <taxon>Potamilus</taxon>
    </lineage>
</organism>
<dbReference type="GO" id="GO:0005886">
    <property type="term" value="C:plasma membrane"/>
    <property type="evidence" value="ECO:0007669"/>
    <property type="project" value="TreeGrafter"/>
</dbReference>
<comment type="subcellular location">
    <subcellularLocation>
        <location evidence="1">Membrane</location>
        <topology evidence="1">Multi-pass membrane protein</topology>
    </subcellularLocation>
</comment>
<keyword evidence="6 8" id="KW-0472">Membrane</keyword>
<evidence type="ECO:0000256" key="2">
    <source>
        <dbReference type="ARBA" id="ARBA00006175"/>
    </source>
</evidence>
<protein>
    <recommendedName>
        <fullName evidence="11">Aquaporin</fullName>
    </recommendedName>
</protein>
<dbReference type="InterPro" id="IPR000425">
    <property type="entry name" value="MIP"/>
</dbReference>
<keyword evidence="4 7" id="KW-0812">Transmembrane</keyword>
<evidence type="ECO:0000256" key="1">
    <source>
        <dbReference type="ARBA" id="ARBA00004141"/>
    </source>
</evidence>
<evidence type="ECO:0000256" key="8">
    <source>
        <dbReference type="SAM" id="Phobius"/>
    </source>
</evidence>
<dbReference type="Pfam" id="PF00230">
    <property type="entry name" value="MIP"/>
    <property type="match status" value="1"/>
</dbReference>
<evidence type="ECO:0000256" key="6">
    <source>
        <dbReference type="ARBA" id="ARBA00023136"/>
    </source>
</evidence>
<keyword evidence="3 7" id="KW-0813">Transport</keyword>
<feature type="transmembrane region" description="Helical" evidence="8">
    <location>
        <begin position="171"/>
        <end position="189"/>
    </location>
</feature>
<feature type="transmembrane region" description="Helical" evidence="8">
    <location>
        <begin position="139"/>
        <end position="159"/>
    </location>
</feature>
<dbReference type="PROSITE" id="PS00221">
    <property type="entry name" value="MIP"/>
    <property type="match status" value="1"/>
</dbReference>
<gene>
    <name evidence="9" type="ORF">CHS0354_013049</name>
</gene>
<comment type="similarity">
    <text evidence="2 7">Belongs to the MIP/aquaporin (TC 1.A.8) family.</text>
</comment>
<evidence type="ECO:0000256" key="5">
    <source>
        <dbReference type="ARBA" id="ARBA00022989"/>
    </source>
</evidence>
<keyword evidence="5 8" id="KW-1133">Transmembrane helix</keyword>
<sequence length="267" mass="28338">MSLQDNLQTTVALAHGLTISLLMIGLGGIRLVGKHSRKYATDAHAQLTYIRTDRYRGKLEVGGAMPSNRVVFSSGGHFNPAVSLGVTLAGAINPDLAIGYIISQLLGGLLGATLVRAMLPSHVYKNIKGGNHRLGTDMESSQALLGEAILTTVLVFTFLMSSVNRRTKSNLAPLAIGFAVAVDIISGGPTTGASMNPARALGPAIVSYAVMDDSLDDLFVWWVGPLLGGLVAGLLYRLLFASSDQRWITGDRLCIKKVLTDLEHILS</sequence>
<dbReference type="InterPro" id="IPR034294">
    <property type="entry name" value="Aquaporin_transptr"/>
</dbReference>
<evidence type="ECO:0000313" key="10">
    <source>
        <dbReference type="Proteomes" id="UP001195483"/>
    </source>
</evidence>
<dbReference type="PANTHER" id="PTHR19139">
    <property type="entry name" value="AQUAPORIN TRANSPORTER"/>
    <property type="match status" value="1"/>
</dbReference>
<evidence type="ECO:0000313" key="9">
    <source>
        <dbReference type="EMBL" id="KAK3582698.1"/>
    </source>
</evidence>
<accession>A0AAE0S047</accession>
<reference evidence="9" key="2">
    <citation type="journal article" date="2021" name="Genome Biol. Evol.">
        <title>Developing a high-quality reference genome for a parasitic bivalve with doubly uniparental inheritance (Bivalvia: Unionida).</title>
        <authorList>
            <person name="Smith C.H."/>
        </authorList>
    </citation>
    <scope>NUCLEOTIDE SEQUENCE</scope>
    <source>
        <strain evidence="9">CHS0354</strain>
        <tissue evidence="9">Mantle</tissue>
    </source>
</reference>
<dbReference type="Gene3D" id="1.20.1080.10">
    <property type="entry name" value="Glycerol uptake facilitator protein"/>
    <property type="match status" value="1"/>
</dbReference>
<evidence type="ECO:0000256" key="3">
    <source>
        <dbReference type="ARBA" id="ARBA00022448"/>
    </source>
</evidence>
<dbReference type="InterPro" id="IPR022357">
    <property type="entry name" value="MIP_CS"/>
</dbReference>
<reference evidence="9" key="3">
    <citation type="submission" date="2023-05" db="EMBL/GenBank/DDBJ databases">
        <authorList>
            <person name="Smith C.H."/>
        </authorList>
    </citation>
    <scope>NUCLEOTIDE SEQUENCE</scope>
    <source>
        <strain evidence="9">CHS0354</strain>
        <tissue evidence="9">Mantle</tissue>
    </source>
</reference>
<keyword evidence="10" id="KW-1185">Reference proteome</keyword>
<evidence type="ECO:0000256" key="7">
    <source>
        <dbReference type="RuleBase" id="RU000477"/>
    </source>
</evidence>
<feature type="transmembrane region" description="Helical" evidence="8">
    <location>
        <begin position="219"/>
        <end position="239"/>
    </location>
</feature>
<dbReference type="PANTHER" id="PTHR19139:SF284">
    <property type="entry name" value="AQUAPORIN"/>
    <property type="match status" value="1"/>
</dbReference>
<dbReference type="EMBL" id="JAEAOA010000791">
    <property type="protein sequence ID" value="KAK3582698.1"/>
    <property type="molecule type" value="Genomic_DNA"/>
</dbReference>
<feature type="transmembrane region" description="Helical" evidence="8">
    <location>
        <begin position="12"/>
        <end position="32"/>
    </location>
</feature>
<evidence type="ECO:0000256" key="4">
    <source>
        <dbReference type="ARBA" id="ARBA00022692"/>
    </source>
</evidence>
<comment type="caution">
    <text evidence="9">The sequence shown here is derived from an EMBL/GenBank/DDBJ whole genome shotgun (WGS) entry which is preliminary data.</text>
</comment>
<dbReference type="Proteomes" id="UP001195483">
    <property type="component" value="Unassembled WGS sequence"/>
</dbReference>
<feature type="transmembrane region" description="Helical" evidence="8">
    <location>
        <begin position="97"/>
        <end position="119"/>
    </location>
</feature>
<dbReference type="GO" id="GO:0015250">
    <property type="term" value="F:water channel activity"/>
    <property type="evidence" value="ECO:0007669"/>
    <property type="project" value="TreeGrafter"/>
</dbReference>
<dbReference type="InterPro" id="IPR023271">
    <property type="entry name" value="Aquaporin-like"/>
</dbReference>
<dbReference type="PRINTS" id="PR00783">
    <property type="entry name" value="MINTRINSICP"/>
</dbReference>
<dbReference type="AlphaFoldDB" id="A0AAE0S047"/>
<dbReference type="SUPFAM" id="SSF81338">
    <property type="entry name" value="Aquaporin-like"/>
    <property type="match status" value="1"/>
</dbReference>
<proteinExistence type="inferred from homology"/>